<dbReference type="EMBL" id="JAQIZT010000014">
    <property type="protein sequence ID" value="KAJ6973198.1"/>
    <property type="molecule type" value="Genomic_DNA"/>
</dbReference>
<feature type="compositionally biased region" description="Basic and acidic residues" evidence="2">
    <location>
        <begin position="30"/>
        <end position="40"/>
    </location>
</feature>
<sequence length="562" mass="63389">MRDHMERFVVLPFSIACASNSSVDVASSESSKKPRPETKSHASGGQEGEESSCKEKTKNSTLGFLLALPKPCISSSMHKLIRGIKTLSQVFAYKEEDEELMEREMEIGYPTDVKHVTHIGLDGTTMTNPIKGWDCLKSPEIIPFPSFTLRQFELAMAAQAHGPLVGVDHSKLKKGFSSWPGREAKASVFSHQQILGDAMANTTTPTMARSFLQVAATEEVAPPLRAVQIEGLAVLKIIKHCKEFSPSLVTGQLLGLDVGSVLEVTNCFPFPIREEDEEIEAEGANYQLEMMRCLRETLSCNDALVISMFDPNKTNHIALELQELENVSVNVVWLFSNSGIDRDIYELPGTEENIRRCVCIIYDPSRANQGVLALKALKLSDSFMDLYRNNNFTGEKLREKNLSWVDIFEEIPIKVSNSALISAFMTELEDDTPVTQCDYDRLQLSTSPYLERNVEFLIECMDDLSMEQQKFQYYYRNLSRQQAQQQAWLQKRRSENMSRKAAGEEPLPEEDPLNHIFKPIPEPSRLDSFLITNQIANYCNQINGVSGQSFSRLYLMKALHEN</sequence>
<comment type="caution">
    <text evidence="5">The sequence shown here is derived from an EMBL/GenBank/DDBJ whole genome shotgun (WGS) entry which is preliminary data.</text>
</comment>
<comment type="function">
    <text evidence="1">Component of the eukaryotic translation initiation factor 3 (eIF-3) complex, which is involved in protein synthesis of a specialized repertoire of mRNAs and, together with other initiation factors, stimulates binding of mRNA and methionyl-tRNAi to the 40S ribosome. The eIF-3 complex specifically targets and initiates translation of a subset of mRNAs involved in cell proliferation.</text>
</comment>
<dbReference type="Pfam" id="PF19445">
    <property type="entry name" value="eIF3h_C"/>
    <property type="match status" value="1"/>
</dbReference>
<feature type="domain" description="MPN" evidence="4">
    <location>
        <begin position="227"/>
        <end position="383"/>
    </location>
</feature>
<dbReference type="GO" id="GO:0008237">
    <property type="term" value="F:metallopeptidase activity"/>
    <property type="evidence" value="ECO:0007669"/>
    <property type="project" value="InterPro"/>
</dbReference>
<keyword evidence="1" id="KW-0963">Cytoplasm</keyword>
<gene>
    <name evidence="5" type="ORF">NC653_033511</name>
</gene>
<dbReference type="Proteomes" id="UP001164929">
    <property type="component" value="Chromosome 14"/>
</dbReference>
<dbReference type="GO" id="GO:0033290">
    <property type="term" value="C:eukaryotic 48S preinitiation complex"/>
    <property type="evidence" value="ECO:0007669"/>
    <property type="project" value="UniProtKB-UniRule"/>
</dbReference>
<organism evidence="5 6">
    <name type="scientific">Populus alba x Populus x berolinensis</name>
    <dbReference type="NCBI Taxonomy" id="444605"/>
    <lineage>
        <taxon>Eukaryota</taxon>
        <taxon>Viridiplantae</taxon>
        <taxon>Streptophyta</taxon>
        <taxon>Embryophyta</taxon>
        <taxon>Tracheophyta</taxon>
        <taxon>Spermatophyta</taxon>
        <taxon>Magnoliopsida</taxon>
        <taxon>eudicotyledons</taxon>
        <taxon>Gunneridae</taxon>
        <taxon>Pentapetalae</taxon>
        <taxon>rosids</taxon>
        <taxon>fabids</taxon>
        <taxon>Malpighiales</taxon>
        <taxon>Salicaceae</taxon>
        <taxon>Saliceae</taxon>
        <taxon>Populus</taxon>
    </lineage>
</organism>
<dbReference type="HAMAP" id="MF_03007">
    <property type="entry name" value="eIF3h"/>
    <property type="match status" value="1"/>
</dbReference>
<feature type="region of interest" description="Disordered" evidence="2">
    <location>
        <begin position="24"/>
        <end position="55"/>
    </location>
</feature>
<protein>
    <recommendedName>
        <fullName evidence="1">Eukaryotic translation initiation factor 3 subunit H</fullName>
        <shortName evidence="1">eIF3h</shortName>
    </recommendedName>
</protein>
<dbReference type="PANTHER" id="PTHR46931:SF14">
    <property type="entry name" value="CRIB DOMAIN-CONTAINING PROTEIN RIC2"/>
    <property type="match status" value="1"/>
</dbReference>
<dbReference type="CDD" id="cd08065">
    <property type="entry name" value="MPN_eIF3h"/>
    <property type="match status" value="1"/>
</dbReference>
<dbReference type="InterPro" id="IPR027524">
    <property type="entry name" value="eIF3h"/>
</dbReference>
<dbReference type="GO" id="GO:0001732">
    <property type="term" value="P:formation of cytoplasmic translation initiation complex"/>
    <property type="evidence" value="ECO:0007669"/>
    <property type="project" value="UniProtKB-UniRule"/>
</dbReference>
<accession>A0AAD6LTU5</accession>
<dbReference type="GO" id="GO:0005852">
    <property type="term" value="C:eukaryotic translation initiation factor 3 complex"/>
    <property type="evidence" value="ECO:0007669"/>
    <property type="project" value="UniProtKB-UniRule"/>
</dbReference>
<feature type="domain" description="CRIB" evidence="3">
    <location>
        <begin position="107"/>
        <end position="120"/>
    </location>
</feature>
<name>A0AAD6LTU5_9ROSI</name>
<dbReference type="PANTHER" id="PTHR46931">
    <property type="entry name" value="CRIB DOMAIN-CONTAINING PROTEIN RIC2"/>
    <property type="match status" value="1"/>
</dbReference>
<feature type="region of interest" description="Disordered" evidence="2">
    <location>
        <begin position="486"/>
        <end position="515"/>
    </location>
</feature>
<dbReference type="AlphaFoldDB" id="A0AAD6LTU5"/>
<feature type="compositionally biased region" description="Basic and acidic residues" evidence="2">
    <location>
        <begin position="492"/>
        <end position="503"/>
    </location>
</feature>
<evidence type="ECO:0000313" key="6">
    <source>
        <dbReference type="Proteomes" id="UP001164929"/>
    </source>
</evidence>
<dbReference type="InterPro" id="IPR044509">
    <property type="entry name" value="RIC2/4"/>
</dbReference>
<dbReference type="InterPro" id="IPR037518">
    <property type="entry name" value="MPN"/>
</dbReference>
<evidence type="ECO:0000256" key="1">
    <source>
        <dbReference type="HAMAP-Rule" id="MF_03007"/>
    </source>
</evidence>
<keyword evidence="1" id="KW-0648">Protein biosynthesis</keyword>
<evidence type="ECO:0000313" key="5">
    <source>
        <dbReference type="EMBL" id="KAJ6973198.1"/>
    </source>
</evidence>
<dbReference type="InterPro" id="IPR045810">
    <property type="entry name" value="eIF3h_C"/>
</dbReference>
<evidence type="ECO:0000259" key="3">
    <source>
        <dbReference type="PROSITE" id="PS50108"/>
    </source>
</evidence>
<evidence type="ECO:0000259" key="4">
    <source>
        <dbReference type="PROSITE" id="PS50249"/>
    </source>
</evidence>
<dbReference type="GO" id="GO:0003743">
    <property type="term" value="F:translation initiation factor activity"/>
    <property type="evidence" value="ECO:0007669"/>
    <property type="project" value="UniProtKB-UniRule"/>
</dbReference>
<evidence type="ECO:0000256" key="2">
    <source>
        <dbReference type="SAM" id="MobiDB-lite"/>
    </source>
</evidence>
<reference evidence="5" key="1">
    <citation type="journal article" date="2023" name="Mol. Ecol. Resour.">
        <title>Chromosome-level genome assembly of a triploid poplar Populus alba 'Berolinensis'.</title>
        <authorList>
            <person name="Chen S."/>
            <person name="Yu Y."/>
            <person name="Wang X."/>
            <person name="Wang S."/>
            <person name="Zhang T."/>
            <person name="Zhou Y."/>
            <person name="He R."/>
            <person name="Meng N."/>
            <person name="Wang Y."/>
            <person name="Liu W."/>
            <person name="Liu Z."/>
            <person name="Liu J."/>
            <person name="Guo Q."/>
            <person name="Huang H."/>
            <person name="Sederoff R.R."/>
            <person name="Wang G."/>
            <person name="Qu G."/>
            <person name="Chen S."/>
        </authorList>
    </citation>
    <scope>NUCLEOTIDE SEQUENCE</scope>
    <source>
        <strain evidence="5">SC-2020</strain>
    </source>
</reference>
<dbReference type="InterPro" id="IPR000095">
    <property type="entry name" value="CRIB_dom"/>
</dbReference>
<dbReference type="Gene3D" id="3.40.140.10">
    <property type="entry name" value="Cytidine Deaminase, domain 2"/>
    <property type="match status" value="1"/>
</dbReference>
<dbReference type="PROSITE" id="PS50108">
    <property type="entry name" value="CRIB"/>
    <property type="match status" value="1"/>
</dbReference>
<proteinExistence type="inferred from homology"/>
<keyword evidence="1 5" id="KW-0396">Initiation factor</keyword>
<comment type="similarity">
    <text evidence="1">Belongs to the eIF-3 subunit H family.</text>
</comment>
<dbReference type="PROSITE" id="PS50249">
    <property type="entry name" value="MPN"/>
    <property type="match status" value="1"/>
</dbReference>
<dbReference type="GO" id="GO:0016282">
    <property type="term" value="C:eukaryotic 43S preinitiation complex"/>
    <property type="evidence" value="ECO:0007669"/>
    <property type="project" value="UniProtKB-UniRule"/>
</dbReference>
<keyword evidence="6" id="KW-1185">Reference proteome</keyword>
<dbReference type="InterPro" id="IPR000555">
    <property type="entry name" value="JAMM/MPN+_dom"/>
</dbReference>
<comment type="subunit">
    <text evidence="1">Component of the eukaryotic translation initiation factor 3 (eIF-3) complex.</text>
</comment>
<dbReference type="Pfam" id="PF01398">
    <property type="entry name" value="JAB"/>
    <property type="match status" value="1"/>
</dbReference>
<comment type="subcellular location">
    <subcellularLocation>
        <location evidence="1">Cytoplasm</location>
    </subcellularLocation>
</comment>